<dbReference type="Proteomes" id="UP000332933">
    <property type="component" value="Unassembled WGS sequence"/>
</dbReference>
<dbReference type="AlphaFoldDB" id="A0A485KS97"/>
<dbReference type="Gene3D" id="3.80.10.10">
    <property type="entry name" value="Ribonuclease Inhibitor"/>
    <property type="match status" value="1"/>
</dbReference>
<sequence>MQRRLEESAAVAANPCNLSERSLTAETATRALKAFPHITSMNLSRNNIGRVVSSRLSTVPGSVELFSESVGVPRPHCPASTSSVRVLGAHVVLLSSLDSVIDLSFNRLTDVEPLMFCYELVDVDVRGNRLTSPKGLESLKRLERLDLSDNVIESYVCPILGNPIATMLDYRVLLLDLIPQVALLDGKRQSRQHFRCLQGKEPNSYAHMYDAKKAFKCLQAKTQGLPTATACRAASNLRRHRALLSDGIDDDDDALGVVESMEAITVTPRRVSPTSHAGYCPKSLRPAAAATPTLKMEKLKRHMHKVQQPVNDPSLYVSLYERVAVASGAKLPLGQVTKARPKSAAAPPMKRKNVISPPKVKVQVHPSGYARRQLHFDPEHIPPASEAEDEPPITGGLNPSQMKVLGVIQGLIQHKRQTIASLHTST</sequence>
<reference evidence="3" key="2">
    <citation type="submission" date="2019-06" db="EMBL/GenBank/DDBJ databases">
        <title>Genomics analysis of Aphanomyces spp. identifies a new class of oomycete effector associated with host adaptation.</title>
        <authorList>
            <person name="Gaulin E."/>
        </authorList>
    </citation>
    <scope>NUCLEOTIDE SEQUENCE</scope>
    <source>
        <strain evidence="3">CBS 578.67</strain>
    </source>
</reference>
<dbReference type="EMBL" id="VJMH01005245">
    <property type="protein sequence ID" value="KAF0698363.1"/>
    <property type="molecule type" value="Genomic_DNA"/>
</dbReference>
<evidence type="ECO:0000256" key="1">
    <source>
        <dbReference type="ARBA" id="ARBA00022614"/>
    </source>
</evidence>
<evidence type="ECO:0000313" key="4">
    <source>
        <dbReference type="EMBL" id="VFT87881.1"/>
    </source>
</evidence>
<proteinExistence type="predicted"/>
<organism evidence="4 5">
    <name type="scientific">Aphanomyces stellatus</name>
    <dbReference type="NCBI Taxonomy" id="120398"/>
    <lineage>
        <taxon>Eukaryota</taxon>
        <taxon>Sar</taxon>
        <taxon>Stramenopiles</taxon>
        <taxon>Oomycota</taxon>
        <taxon>Saprolegniomycetes</taxon>
        <taxon>Saprolegniales</taxon>
        <taxon>Verrucalvaceae</taxon>
        <taxon>Aphanomyces</taxon>
    </lineage>
</organism>
<evidence type="ECO:0000313" key="5">
    <source>
        <dbReference type="Proteomes" id="UP000332933"/>
    </source>
</evidence>
<accession>A0A485KS97</accession>
<dbReference type="SUPFAM" id="SSF52058">
    <property type="entry name" value="L domain-like"/>
    <property type="match status" value="1"/>
</dbReference>
<dbReference type="InterPro" id="IPR032675">
    <property type="entry name" value="LRR_dom_sf"/>
</dbReference>
<gene>
    <name evidence="4" type="primary">Aste57867_11013</name>
    <name evidence="3" type="ORF">As57867_010972</name>
    <name evidence="4" type="ORF">ASTE57867_11013</name>
</gene>
<dbReference type="PANTHER" id="PTHR15454:SF73">
    <property type="entry name" value="DYNEIN AXONEMAL LIGHT CHAIN 1"/>
    <property type="match status" value="1"/>
</dbReference>
<reference evidence="4 5" key="1">
    <citation type="submission" date="2019-03" db="EMBL/GenBank/DDBJ databases">
        <authorList>
            <person name="Gaulin E."/>
            <person name="Dumas B."/>
        </authorList>
    </citation>
    <scope>NUCLEOTIDE SEQUENCE [LARGE SCALE GENOMIC DNA]</scope>
    <source>
        <strain evidence="4">CBS 568.67</strain>
    </source>
</reference>
<dbReference type="EMBL" id="CAADRA010005266">
    <property type="protein sequence ID" value="VFT87881.1"/>
    <property type="molecule type" value="Genomic_DNA"/>
</dbReference>
<evidence type="ECO:0000313" key="3">
    <source>
        <dbReference type="EMBL" id="KAF0698363.1"/>
    </source>
</evidence>
<keyword evidence="1" id="KW-0433">Leucine-rich repeat</keyword>
<dbReference type="OrthoDB" id="272149at2759"/>
<evidence type="ECO:0000256" key="2">
    <source>
        <dbReference type="ARBA" id="ARBA00022737"/>
    </source>
</evidence>
<keyword evidence="2" id="KW-0677">Repeat</keyword>
<name>A0A485KS97_9STRA</name>
<protein>
    <submittedName>
        <fullName evidence="4">Aste57867_11013 protein</fullName>
    </submittedName>
</protein>
<dbReference type="GO" id="GO:0005737">
    <property type="term" value="C:cytoplasm"/>
    <property type="evidence" value="ECO:0007669"/>
    <property type="project" value="TreeGrafter"/>
</dbReference>
<dbReference type="PANTHER" id="PTHR15454">
    <property type="entry name" value="NISCHARIN RELATED"/>
    <property type="match status" value="1"/>
</dbReference>
<keyword evidence="5" id="KW-1185">Reference proteome</keyword>